<dbReference type="InterPro" id="IPR025582">
    <property type="entry name" value="YARHG_dom"/>
</dbReference>
<reference evidence="2 3" key="1">
    <citation type="submission" date="2016-01" db="EMBL/GenBank/DDBJ databases">
        <title>Whole genome sequencing of Myroides marinus L41.</title>
        <authorList>
            <person name="Hong K.W."/>
        </authorList>
    </citation>
    <scope>NUCLEOTIDE SEQUENCE [LARGE SCALE GENOMIC DNA]</scope>
    <source>
        <strain evidence="2 3">L41</strain>
    </source>
</reference>
<keyword evidence="3" id="KW-1185">Reference proteome</keyword>
<organism evidence="2 3">
    <name type="scientific">Myroides marinus</name>
    <dbReference type="NCBI Taxonomy" id="703342"/>
    <lineage>
        <taxon>Bacteria</taxon>
        <taxon>Pseudomonadati</taxon>
        <taxon>Bacteroidota</taxon>
        <taxon>Flavobacteriia</taxon>
        <taxon>Flavobacteriales</taxon>
        <taxon>Flavobacteriaceae</taxon>
        <taxon>Myroides</taxon>
    </lineage>
</organism>
<accession>A0A163XSF4</accession>
<dbReference type="SMART" id="SM01324">
    <property type="entry name" value="YARHG"/>
    <property type="match status" value="1"/>
</dbReference>
<name>A0A163XSF4_9FLAO</name>
<sequence length="255" mass="29539">MIILVIILMKLTMTFKTVIRHNLIYIYTSSLLFISTISLSQNTPKYSEKVLNENSIEELALMRNEILAKKGYVFTNSKYSNYFERQKWYKPASSNNTITLDANENTLVDLIKKVETKKKEMRVKALNDLKELKRIINSNDKAQLSKFALTLNKDTYYINSLKSIFDVCNIDDINWTQKEGLNKVSIDNGDAISIYYIKFTNTQVILSEGRIQHSEIFGDYGDGYSSYESEDEYVTWYFFSITEQGLKFQKIDGAG</sequence>
<dbReference type="Gene3D" id="1.20.58.1690">
    <property type="match status" value="1"/>
</dbReference>
<proteinExistence type="predicted"/>
<protein>
    <recommendedName>
        <fullName evidence="1">YARHG domain-containing protein</fullName>
    </recommendedName>
</protein>
<comment type="caution">
    <text evidence="2">The sequence shown here is derived from an EMBL/GenBank/DDBJ whole genome shotgun (WGS) entry which is preliminary data.</text>
</comment>
<evidence type="ECO:0000313" key="3">
    <source>
        <dbReference type="Proteomes" id="UP000076630"/>
    </source>
</evidence>
<dbReference type="Pfam" id="PF13308">
    <property type="entry name" value="YARHG"/>
    <property type="match status" value="1"/>
</dbReference>
<feature type="domain" description="YARHG" evidence="1">
    <location>
        <begin position="35"/>
        <end position="116"/>
    </location>
</feature>
<dbReference type="InterPro" id="IPR038434">
    <property type="entry name" value="YARHG_sf"/>
</dbReference>
<dbReference type="Proteomes" id="UP000076630">
    <property type="component" value="Unassembled WGS sequence"/>
</dbReference>
<dbReference type="EMBL" id="LQNU01000065">
    <property type="protein sequence ID" value="KZE78356.1"/>
    <property type="molecule type" value="Genomic_DNA"/>
</dbReference>
<evidence type="ECO:0000259" key="1">
    <source>
        <dbReference type="SMART" id="SM01324"/>
    </source>
</evidence>
<gene>
    <name evidence="2" type="ORF">AV926_12995</name>
</gene>
<evidence type="ECO:0000313" key="2">
    <source>
        <dbReference type="EMBL" id="KZE78356.1"/>
    </source>
</evidence>
<dbReference type="OrthoDB" id="353549at2"/>
<dbReference type="AlphaFoldDB" id="A0A163XSF4"/>